<accession>A0ACB8SZT1</accession>
<evidence type="ECO:0000313" key="2">
    <source>
        <dbReference type="Proteomes" id="UP000814140"/>
    </source>
</evidence>
<dbReference type="EMBL" id="MU277211">
    <property type="protein sequence ID" value="KAI0061743.1"/>
    <property type="molecule type" value="Genomic_DNA"/>
</dbReference>
<reference evidence="1" key="1">
    <citation type="submission" date="2021-03" db="EMBL/GenBank/DDBJ databases">
        <authorList>
            <consortium name="DOE Joint Genome Institute"/>
            <person name="Ahrendt S."/>
            <person name="Looney B.P."/>
            <person name="Miyauchi S."/>
            <person name="Morin E."/>
            <person name="Drula E."/>
            <person name="Courty P.E."/>
            <person name="Chicoki N."/>
            <person name="Fauchery L."/>
            <person name="Kohler A."/>
            <person name="Kuo A."/>
            <person name="Labutti K."/>
            <person name="Pangilinan J."/>
            <person name="Lipzen A."/>
            <person name="Riley R."/>
            <person name="Andreopoulos W."/>
            <person name="He G."/>
            <person name="Johnson J."/>
            <person name="Barry K.W."/>
            <person name="Grigoriev I.V."/>
            <person name="Nagy L."/>
            <person name="Hibbett D."/>
            <person name="Henrissat B."/>
            <person name="Matheny P.B."/>
            <person name="Labbe J."/>
            <person name="Martin F."/>
        </authorList>
    </citation>
    <scope>NUCLEOTIDE SEQUENCE</scope>
    <source>
        <strain evidence="1">HHB10654</strain>
    </source>
</reference>
<name>A0ACB8SZT1_9AGAM</name>
<protein>
    <submittedName>
        <fullName evidence="1">Uncharacterized protein</fullName>
    </submittedName>
</protein>
<comment type="caution">
    <text evidence="1">The sequence shown here is derived from an EMBL/GenBank/DDBJ whole genome shotgun (WGS) entry which is preliminary data.</text>
</comment>
<reference evidence="1" key="2">
    <citation type="journal article" date="2022" name="New Phytol.">
        <title>Evolutionary transition to the ectomycorrhizal habit in the genomes of a hyperdiverse lineage of mushroom-forming fungi.</title>
        <authorList>
            <person name="Looney B."/>
            <person name="Miyauchi S."/>
            <person name="Morin E."/>
            <person name="Drula E."/>
            <person name="Courty P.E."/>
            <person name="Kohler A."/>
            <person name="Kuo A."/>
            <person name="LaButti K."/>
            <person name="Pangilinan J."/>
            <person name="Lipzen A."/>
            <person name="Riley R."/>
            <person name="Andreopoulos W."/>
            <person name="He G."/>
            <person name="Johnson J."/>
            <person name="Nolan M."/>
            <person name="Tritt A."/>
            <person name="Barry K.W."/>
            <person name="Grigoriev I.V."/>
            <person name="Nagy L.G."/>
            <person name="Hibbett D."/>
            <person name="Henrissat B."/>
            <person name="Matheny P.B."/>
            <person name="Labbe J."/>
            <person name="Martin F.M."/>
        </authorList>
    </citation>
    <scope>NUCLEOTIDE SEQUENCE</scope>
    <source>
        <strain evidence="1">HHB10654</strain>
    </source>
</reference>
<evidence type="ECO:0000313" key="1">
    <source>
        <dbReference type="EMBL" id="KAI0061743.1"/>
    </source>
</evidence>
<proteinExistence type="predicted"/>
<organism evidence="1 2">
    <name type="scientific">Artomyces pyxidatus</name>
    <dbReference type="NCBI Taxonomy" id="48021"/>
    <lineage>
        <taxon>Eukaryota</taxon>
        <taxon>Fungi</taxon>
        <taxon>Dikarya</taxon>
        <taxon>Basidiomycota</taxon>
        <taxon>Agaricomycotina</taxon>
        <taxon>Agaricomycetes</taxon>
        <taxon>Russulales</taxon>
        <taxon>Auriscalpiaceae</taxon>
        <taxon>Artomyces</taxon>
    </lineage>
</organism>
<keyword evidence="2" id="KW-1185">Reference proteome</keyword>
<gene>
    <name evidence="1" type="ORF">BV25DRAFT_1992084</name>
</gene>
<dbReference type="Proteomes" id="UP000814140">
    <property type="component" value="Unassembled WGS sequence"/>
</dbReference>
<sequence>MDSMTHWALRSDSLFGLVAGTKQQPASHRRCIYKPSAPPHFRLSPSSVTTTVASFLPFYCSSALISIPSHPYIMAVHSNFPRILALCICATAALALPATPLPLPGGLGELSTNGPVPVAARDSPSPPSLSSLPDIAASANHHNRRMVDDSVADLEPLKGLGLTYHHNKQTRSVDDSVLTAGATKGPGPEVTYHRNTHTRRDTDPLASNVGVQYHHPTSDNLRRDGPPPPPPPPPKADLELPSGLAFDLLKADLRRQATHPPAPRDGFSIPGGQEFSAGSGRVRRDGPPPPPAPKASAEIPSDGAVDVGRFQSRSDGPPPPPPERKTSFSIPSGSEIQLLHMGMRDDDSSHPRQGTINPTAESRHPETRDVEA</sequence>